<feature type="domain" description="Flagellar hook-associated protein 2 C-terminal" evidence="7">
    <location>
        <begin position="227"/>
        <end position="427"/>
    </location>
</feature>
<accession>A0ABY1ND55</accession>
<keyword evidence="9" id="KW-1185">Reference proteome</keyword>
<keyword evidence="8" id="KW-0969">Cilium</keyword>
<keyword evidence="4 5" id="KW-0975">Bacterial flagellum</keyword>
<dbReference type="InterPro" id="IPR003481">
    <property type="entry name" value="FliD_N"/>
</dbReference>
<evidence type="ECO:0000256" key="3">
    <source>
        <dbReference type="ARBA" id="ARBA00023054"/>
    </source>
</evidence>
<organism evidence="8 9">
    <name type="scientific">Desulfurobacterium pacificum</name>
    <dbReference type="NCBI Taxonomy" id="240166"/>
    <lineage>
        <taxon>Bacteria</taxon>
        <taxon>Pseudomonadati</taxon>
        <taxon>Aquificota</taxon>
        <taxon>Aquificia</taxon>
        <taxon>Desulfurobacteriales</taxon>
        <taxon>Desulfurobacteriaceae</taxon>
        <taxon>Desulfurobacterium</taxon>
    </lineage>
</organism>
<name>A0ABY1ND55_9BACT</name>
<proteinExistence type="inferred from homology"/>
<evidence type="ECO:0000256" key="5">
    <source>
        <dbReference type="RuleBase" id="RU362066"/>
    </source>
</evidence>
<dbReference type="InterPro" id="IPR040026">
    <property type="entry name" value="FliD"/>
</dbReference>
<gene>
    <name evidence="8" type="ORF">SAMN06265339_0421</name>
</gene>
<evidence type="ECO:0000256" key="1">
    <source>
        <dbReference type="ARBA" id="ARBA00009764"/>
    </source>
</evidence>
<dbReference type="PANTHER" id="PTHR30288">
    <property type="entry name" value="FLAGELLAR CAP/ASSEMBLY PROTEIN FLID"/>
    <property type="match status" value="1"/>
</dbReference>
<feature type="coiled-coil region" evidence="5">
    <location>
        <begin position="380"/>
        <end position="411"/>
    </location>
</feature>
<dbReference type="Proteomes" id="UP001157911">
    <property type="component" value="Unassembled WGS sequence"/>
</dbReference>
<evidence type="ECO:0000259" key="7">
    <source>
        <dbReference type="Pfam" id="PF07195"/>
    </source>
</evidence>
<evidence type="ECO:0000259" key="6">
    <source>
        <dbReference type="Pfam" id="PF02465"/>
    </source>
</evidence>
<comment type="subcellular location">
    <subcellularLocation>
        <location evidence="5">Secreted</location>
    </subcellularLocation>
    <subcellularLocation>
        <location evidence="5">Bacterial flagellum</location>
    </subcellularLocation>
</comment>
<keyword evidence="8" id="KW-0282">Flagellum</keyword>
<protein>
    <recommendedName>
        <fullName evidence="5">Flagellar hook-associated protein 2</fullName>
        <shortName evidence="5">HAP2</shortName>
    </recommendedName>
    <alternativeName>
        <fullName evidence="5">Flagellar cap protein</fullName>
    </alternativeName>
</protein>
<sequence length="452" mass="48959">MAGELYVSNLAGTFDYQTILEAYYQAQMQPVLYLQQQEDAINTKISAVNDFETKIEAFYEKFDTLISGDLLNDKQVSVSNENVLSASVTDADKAVTGSVDVTVNQLAQNDVWLSQAGVSDLDSAVATAAGTIQITYAGNVVATIDYDTDTTDAANPSTLKEIADAINNAQDKVKASIIYDGTSYRLLLSGVDTGADNTISISEVGGGDLLDKLQLGDNYSASHVQTAQDAEITVYGTTITSSTNTFTDAIPGVELTVKELGTANVSISQDYSKFESALEDFISAYNDIVDFVQTETGKDGRLSGNSTLQMIRSSILSRLQPLFNANLLDVDKDTGHLSLKTDVLDSILSSNPSEMENVISDLKSELYDYLILLKDPTGPIGSMEKSLENQKEALDDQIEEMKKLVNDQIENFRQQLIQVQLLQEQMAEIRAKLTSVFGTPSLLPTTNDVSAG</sequence>
<evidence type="ECO:0000256" key="2">
    <source>
        <dbReference type="ARBA" id="ARBA00011255"/>
    </source>
</evidence>
<comment type="similarity">
    <text evidence="1 5">Belongs to the FliD family.</text>
</comment>
<comment type="caution">
    <text evidence="8">The sequence shown here is derived from an EMBL/GenBank/DDBJ whole genome shotgun (WGS) entry which is preliminary data.</text>
</comment>
<keyword evidence="8" id="KW-0966">Cell projection</keyword>
<evidence type="ECO:0000313" key="9">
    <source>
        <dbReference type="Proteomes" id="UP001157911"/>
    </source>
</evidence>
<dbReference type="InterPro" id="IPR010809">
    <property type="entry name" value="FliD_C"/>
</dbReference>
<dbReference type="Pfam" id="PF02465">
    <property type="entry name" value="FliD_N"/>
    <property type="match status" value="1"/>
</dbReference>
<keyword evidence="3 5" id="KW-0175">Coiled coil</keyword>
<evidence type="ECO:0000313" key="8">
    <source>
        <dbReference type="EMBL" id="SMP06918.1"/>
    </source>
</evidence>
<dbReference type="EMBL" id="FXUB01000001">
    <property type="protein sequence ID" value="SMP06918.1"/>
    <property type="molecule type" value="Genomic_DNA"/>
</dbReference>
<feature type="domain" description="Flagellar hook-associated protein 2 N-terminal" evidence="6">
    <location>
        <begin position="14"/>
        <end position="110"/>
    </location>
</feature>
<keyword evidence="5" id="KW-0964">Secreted</keyword>
<evidence type="ECO:0000256" key="4">
    <source>
        <dbReference type="ARBA" id="ARBA00023143"/>
    </source>
</evidence>
<comment type="subunit">
    <text evidence="2 5">Homopentamer.</text>
</comment>
<reference evidence="8 9" key="1">
    <citation type="submission" date="2017-05" db="EMBL/GenBank/DDBJ databases">
        <authorList>
            <person name="Varghese N."/>
            <person name="Submissions S."/>
        </authorList>
    </citation>
    <scope>NUCLEOTIDE SEQUENCE [LARGE SCALE GENOMIC DNA]</scope>
    <source>
        <strain evidence="8 9">DSM 15522</strain>
    </source>
</reference>
<dbReference type="RefSeq" id="WP_283399926.1">
    <property type="nucleotide sequence ID" value="NZ_FXUB01000001.1"/>
</dbReference>
<comment type="function">
    <text evidence="5">Required for morphogenesis and for the elongation of the flagellar filament by facilitating polymerization of the flagellin monomers at the tip of growing filament. Forms a capping structure, which prevents flagellin subunits (transported through the central channel of the flagellum) from leaking out without polymerization at the distal end.</text>
</comment>
<dbReference type="PANTHER" id="PTHR30288:SF0">
    <property type="entry name" value="FLAGELLAR HOOK-ASSOCIATED PROTEIN 2"/>
    <property type="match status" value="1"/>
</dbReference>
<dbReference type="Pfam" id="PF07195">
    <property type="entry name" value="FliD_C"/>
    <property type="match status" value="1"/>
</dbReference>